<dbReference type="InterPro" id="IPR003481">
    <property type="entry name" value="FliD_N"/>
</dbReference>
<keyword evidence="9" id="KW-1185">Reference proteome</keyword>
<evidence type="ECO:0000256" key="2">
    <source>
        <dbReference type="ARBA" id="ARBA00011255"/>
    </source>
</evidence>
<sequence length="526" mass="56270">MADGILGLGSSGSTGLNQELIDKLKEAERKARVQPIETRLEDWDTEVEQFGEFEAKVNELLAIAKEFDLFKNGANAFEQIFATTSGTAVAFDAADTSKLKPGTINVEVTQLAQKDVYQSSIIADKTATMDAGTISISVGGDTPIDFDTTGKTYEQIVAEMNNYPSLDASLEQVGDSEYRLIIKSGESGLSNALDITQSGGVNIGLGNSVVESGSTIVGTDIPTAGQEITVNGVTFVADGNKTYNDIASEISSDGSINVTASISDGKFVITSDDGSAISITNDTMLGLEDKSQTLTAQNMLATVDGIDYNLSSNQITMQNGLTISALEVGTGSISMQQDTANIETKMQELVTKYNELNDIVSNYTISADSKIEDKATLRSVMSQVKDILFGAYGENDEKSIFSYGFNLDKSGHITIDSTEFNKAVTDDLDGLKSLFIGVAEDRGIGTKLKEYLDDLDSFEGLLTVYGDAMSTRKDNLEEEKTKAIEALDSKYAQLANQFAAYTAIISKFESAFGGLQMMIAQSKASN</sequence>
<name>A0A4Q0XQ60_9BACT</name>
<comment type="caution">
    <text evidence="8">The sequence shown here is derived from an EMBL/GenBank/DDBJ whole genome shotgun (WGS) entry which is preliminary data.</text>
</comment>
<keyword evidence="3" id="KW-0175">Coiled coil</keyword>
<dbReference type="InterPro" id="IPR010809">
    <property type="entry name" value="FliD_C"/>
</dbReference>
<dbReference type="Pfam" id="PF07195">
    <property type="entry name" value="FliD_C"/>
    <property type="match status" value="1"/>
</dbReference>
<dbReference type="RefSeq" id="WP_128996350.1">
    <property type="nucleotide sequence ID" value="NZ_PDKN01000005.1"/>
</dbReference>
<dbReference type="PANTHER" id="PTHR30288:SF0">
    <property type="entry name" value="FLAGELLAR HOOK-ASSOCIATED PROTEIN 2"/>
    <property type="match status" value="1"/>
</dbReference>
<gene>
    <name evidence="8" type="ORF">CRV04_08145</name>
</gene>
<comment type="similarity">
    <text evidence="1 5">Belongs to the FliD family.</text>
</comment>
<evidence type="ECO:0000259" key="6">
    <source>
        <dbReference type="Pfam" id="PF02465"/>
    </source>
</evidence>
<keyword evidence="8" id="KW-0966">Cell projection</keyword>
<evidence type="ECO:0000313" key="9">
    <source>
        <dbReference type="Proteomes" id="UP000290657"/>
    </source>
</evidence>
<evidence type="ECO:0000256" key="4">
    <source>
        <dbReference type="ARBA" id="ARBA00023143"/>
    </source>
</evidence>
<dbReference type="AlphaFoldDB" id="A0A4Q0XQ60"/>
<dbReference type="Pfam" id="PF02465">
    <property type="entry name" value="FliD_N"/>
    <property type="match status" value="1"/>
</dbReference>
<keyword evidence="5" id="KW-0964">Secreted</keyword>
<proteinExistence type="inferred from homology"/>
<evidence type="ECO:0000256" key="3">
    <source>
        <dbReference type="ARBA" id="ARBA00023054"/>
    </source>
</evidence>
<comment type="subunit">
    <text evidence="2 5">Homopentamer.</text>
</comment>
<dbReference type="EMBL" id="PDKN01000005">
    <property type="protein sequence ID" value="RXJ56377.1"/>
    <property type="molecule type" value="Genomic_DNA"/>
</dbReference>
<comment type="subcellular location">
    <subcellularLocation>
        <location evidence="5">Secreted</location>
    </subcellularLocation>
    <subcellularLocation>
        <location evidence="5">Bacterial flagellum</location>
    </subcellularLocation>
</comment>
<protein>
    <recommendedName>
        <fullName evidence="5">Flagellar hook-associated protein 2</fullName>
        <shortName evidence="5">HAP2</shortName>
    </recommendedName>
    <alternativeName>
        <fullName evidence="5">Flagellar cap protein</fullName>
    </alternativeName>
</protein>
<keyword evidence="8" id="KW-0969">Cilium</keyword>
<keyword evidence="8" id="KW-0282">Flagellum</keyword>
<accession>A0A4Q0XQ60</accession>
<dbReference type="PANTHER" id="PTHR30288">
    <property type="entry name" value="FLAGELLAR CAP/ASSEMBLY PROTEIN FLID"/>
    <property type="match status" value="1"/>
</dbReference>
<keyword evidence="4 5" id="KW-0975">Bacterial flagellum</keyword>
<evidence type="ECO:0000256" key="5">
    <source>
        <dbReference type="RuleBase" id="RU362066"/>
    </source>
</evidence>
<feature type="domain" description="Flagellar hook-associated protein 2 C-terminal" evidence="7">
    <location>
        <begin position="296"/>
        <end position="508"/>
    </location>
</feature>
<dbReference type="InterPro" id="IPR040026">
    <property type="entry name" value="FliD"/>
</dbReference>
<evidence type="ECO:0000259" key="7">
    <source>
        <dbReference type="Pfam" id="PF07195"/>
    </source>
</evidence>
<evidence type="ECO:0000256" key="1">
    <source>
        <dbReference type="ARBA" id="ARBA00009764"/>
    </source>
</evidence>
<dbReference type="GO" id="GO:0009421">
    <property type="term" value="C:bacterial-type flagellum filament cap"/>
    <property type="evidence" value="ECO:0007669"/>
    <property type="project" value="InterPro"/>
</dbReference>
<dbReference type="GO" id="GO:0005576">
    <property type="term" value="C:extracellular region"/>
    <property type="evidence" value="ECO:0007669"/>
    <property type="project" value="UniProtKB-SubCell"/>
</dbReference>
<dbReference type="OrthoDB" id="1530at2"/>
<dbReference type="GO" id="GO:0009424">
    <property type="term" value="C:bacterial-type flagellum hook"/>
    <property type="evidence" value="ECO:0007669"/>
    <property type="project" value="UniProtKB-UniRule"/>
</dbReference>
<organism evidence="8 9">
    <name type="scientific">Candidatus Marinarcus aquaticus</name>
    <dbReference type="NCBI Taxonomy" id="2044504"/>
    <lineage>
        <taxon>Bacteria</taxon>
        <taxon>Pseudomonadati</taxon>
        <taxon>Campylobacterota</taxon>
        <taxon>Epsilonproteobacteria</taxon>
        <taxon>Campylobacterales</taxon>
        <taxon>Arcobacteraceae</taxon>
        <taxon>Candidatus Marinarcus</taxon>
    </lineage>
</organism>
<dbReference type="GO" id="GO:0071973">
    <property type="term" value="P:bacterial-type flagellum-dependent cell motility"/>
    <property type="evidence" value="ECO:0007669"/>
    <property type="project" value="TreeGrafter"/>
</dbReference>
<dbReference type="Proteomes" id="UP000290657">
    <property type="component" value="Unassembled WGS sequence"/>
</dbReference>
<dbReference type="GO" id="GO:0007155">
    <property type="term" value="P:cell adhesion"/>
    <property type="evidence" value="ECO:0007669"/>
    <property type="project" value="InterPro"/>
</dbReference>
<feature type="domain" description="Flagellar hook-associated protein 2 N-terminal" evidence="6">
    <location>
        <begin position="18"/>
        <end position="115"/>
    </location>
</feature>
<comment type="function">
    <text evidence="5">Required for morphogenesis and for the elongation of the flagellar filament by facilitating polymerization of the flagellin monomers at the tip of growing filament. Forms a capping structure, which prevents flagellin subunits (transported through the central channel of the flagellum) from leaking out without polymerization at the distal end.</text>
</comment>
<reference evidence="8 9" key="1">
    <citation type="submission" date="2017-10" db="EMBL/GenBank/DDBJ databases">
        <title>Genomics of the genus Arcobacter.</title>
        <authorList>
            <person name="Perez-Cataluna A."/>
            <person name="Figueras M.J."/>
        </authorList>
    </citation>
    <scope>NUCLEOTIDE SEQUENCE [LARGE SCALE GENOMIC DNA]</scope>
    <source>
        <strain evidence="8 9">CECT 8987</strain>
    </source>
</reference>
<evidence type="ECO:0000313" key="8">
    <source>
        <dbReference type="EMBL" id="RXJ56377.1"/>
    </source>
</evidence>